<dbReference type="EMBL" id="JEOB01000004">
    <property type="protein sequence ID" value="EXM37447.1"/>
    <property type="molecule type" value="Genomic_DNA"/>
</dbReference>
<proteinExistence type="predicted"/>
<name>A0A011UWA1_RUMAL</name>
<evidence type="ECO:0000256" key="5">
    <source>
        <dbReference type="ARBA" id="ARBA00023136"/>
    </source>
</evidence>
<comment type="subcellular location">
    <subcellularLocation>
        <location evidence="1">Cell membrane</location>
        <topology evidence="1">Multi-pass membrane protein</topology>
    </subcellularLocation>
</comment>
<gene>
    <name evidence="7" type="ORF">RASY3_12670</name>
</gene>
<organism evidence="7 8">
    <name type="scientific">Ruminococcus albus SY3</name>
    <dbReference type="NCBI Taxonomy" id="1341156"/>
    <lineage>
        <taxon>Bacteria</taxon>
        <taxon>Bacillati</taxon>
        <taxon>Bacillota</taxon>
        <taxon>Clostridia</taxon>
        <taxon>Eubacteriales</taxon>
        <taxon>Oscillospiraceae</taxon>
        <taxon>Ruminococcus</taxon>
    </lineage>
</organism>
<feature type="transmembrane region" description="Helical" evidence="6">
    <location>
        <begin position="217"/>
        <end position="235"/>
    </location>
</feature>
<keyword evidence="5 6" id="KW-0472">Membrane</keyword>
<dbReference type="Proteomes" id="UP000021369">
    <property type="component" value="Unassembled WGS sequence"/>
</dbReference>
<dbReference type="InterPro" id="IPR051449">
    <property type="entry name" value="ABC-2_transporter_component"/>
</dbReference>
<feature type="transmembrane region" description="Helical" evidence="6">
    <location>
        <begin position="126"/>
        <end position="152"/>
    </location>
</feature>
<reference evidence="7 8" key="1">
    <citation type="submission" date="2013-06" db="EMBL/GenBank/DDBJ databases">
        <title>Rumen cellulosomics: divergent fiber-degrading strategies revealed by comparative genome-wide analysis of six Ruminococcal strains.</title>
        <authorList>
            <person name="Dassa B."/>
            <person name="Borovok I."/>
            <person name="Lamed R."/>
            <person name="Flint H."/>
            <person name="Yeoman C.J."/>
            <person name="White B."/>
            <person name="Bayer E.A."/>
        </authorList>
    </citation>
    <scope>NUCLEOTIDE SEQUENCE [LARGE SCALE GENOMIC DNA]</scope>
    <source>
        <strain evidence="7 8">SY3</strain>
    </source>
</reference>
<keyword evidence="2" id="KW-1003">Cell membrane</keyword>
<evidence type="ECO:0000313" key="8">
    <source>
        <dbReference type="Proteomes" id="UP000021369"/>
    </source>
</evidence>
<dbReference type="Pfam" id="PF12730">
    <property type="entry name" value="ABC2_membrane_4"/>
    <property type="match status" value="1"/>
</dbReference>
<dbReference type="PATRIC" id="fig|1341156.4.peg.2698"/>
<keyword evidence="8" id="KW-1185">Reference proteome</keyword>
<evidence type="ECO:0000313" key="7">
    <source>
        <dbReference type="EMBL" id="EXM37447.1"/>
    </source>
</evidence>
<evidence type="ECO:0000256" key="3">
    <source>
        <dbReference type="ARBA" id="ARBA00022692"/>
    </source>
</evidence>
<dbReference type="AlphaFoldDB" id="A0A011UWA1"/>
<feature type="transmembrane region" description="Helical" evidence="6">
    <location>
        <begin position="53"/>
        <end position="73"/>
    </location>
</feature>
<dbReference type="GO" id="GO:0005886">
    <property type="term" value="C:plasma membrane"/>
    <property type="evidence" value="ECO:0007669"/>
    <property type="project" value="UniProtKB-SubCell"/>
</dbReference>
<keyword evidence="3 6" id="KW-0812">Transmembrane</keyword>
<feature type="transmembrane region" description="Helical" evidence="6">
    <location>
        <begin position="159"/>
        <end position="176"/>
    </location>
</feature>
<protein>
    <submittedName>
        <fullName evidence="7">ABC transporter permease</fullName>
    </submittedName>
</protein>
<comment type="caution">
    <text evidence="7">The sequence shown here is derived from an EMBL/GenBank/DDBJ whole genome shotgun (WGS) entry which is preliminary data.</text>
</comment>
<keyword evidence="4 6" id="KW-1133">Transmembrane helix</keyword>
<dbReference type="PANTHER" id="PTHR30294">
    <property type="entry name" value="MEMBRANE COMPONENT OF ABC TRANSPORTER YHHJ-RELATED"/>
    <property type="match status" value="1"/>
</dbReference>
<dbReference type="OrthoDB" id="9794512at2"/>
<accession>A0A011UWA1</accession>
<feature type="transmembrane region" description="Helical" evidence="6">
    <location>
        <begin position="94"/>
        <end position="120"/>
    </location>
</feature>
<evidence type="ECO:0000256" key="4">
    <source>
        <dbReference type="ARBA" id="ARBA00022989"/>
    </source>
</evidence>
<evidence type="ECO:0000256" key="2">
    <source>
        <dbReference type="ARBA" id="ARBA00022475"/>
    </source>
</evidence>
<evidence type="ECO:0000256" key="6">
    <source>
        <dbReference type="SAM" id="Phobius"/>
    </source>
</evidence>
<dbReference type="PANTHER" id="PTHR30294:SF29">
    <property type="entry name" value="MULTIDRUG ABC TRANSPORTER PERMEASE YBHS-RELATED"/>
    <property type="match status" value="1"/>
</dbReference>
<feature type="transmembrane region" description="Helical" evidence="6">
    <location>
        <begin position="12"/>
        <end position="33"/>
    </location>
</feature>
<evidence type="ECO:0000256" key="1">
    <source>
        <dbReference type="ARBA" id="ARBA00004651"/>
    </source>
</evidence>
<dbReference type="RefSeq" id="WP_024857116.1">
    <property type="nucleotide sequence ID" value="NZ_JEOB01000004.1"/>
</dbReference>
<sequence length="243" mass="28149">MFSLYKKEIQSFFYSPFAYVLSALFMLIFGFAFVNRIANMQTSVFQFSFPDMFYNNFFYFVFIIPLLTMRSFADERRGGTEVQLLTSPLTIPQIVFAKFFAIVTVFVFMLVLSLFFPIYVANHGTVIWPSLICGYASFFLWGMVCIAIGMLISAMQSSAIIAAIIGEIVMEGFLAIDQFGGSKMVESYPHLNSVVTWFSMQRRFVFFAQGMFRLEDLVFFLSLTVLVLFWIILHIEKRRRSHH</sequence>